<evidence type="ECO:0000256" key="1">
    <source>
        <dbReference type="SAM" id="MobiDB-lite"/>
    </source>
</evidence>
<reference evidence="2 3" key="1">
    <citation type="submission" date="2019-11" db="EMBL/GenBank/DDBJ databases">
        <title>Type strains purchased from KCTC, JCM and DSMZ.</title>
        <authorList>
            <person name="Lu H."/>
        </authorList>
    </citation>
    <scope>NUCLEOTIDE SEQUENCE [LARGE SCALE GENOMIC DNA]</scope>
    <source>
        <strain evidence="2 3">DSM 103461</strain>
    </source>
</reference>
<protein>
    <recommendedName>
        <fullName evidence="4">IstB-like ATP-binding protein domain-containing protein</fullName>
    </recommendedName>
</protein>
<keyword evidence="3" id="KW-1185">Reference proteome</keyword>
<feature type="compositionally biased region" description="Basic residues" evidence="1">
    <location>
        <begin position="74"/>
        <end position="83"/>
    </location>
</feature>
<evidence type="ECO:0008006" key="4">
    <source>
        <dbReference type="Google" id="ProtNLM"/>
    </source>
</evidence>
<dbReference type="Proteomes" id="UP000735592">
    <property type="component" value="Unassembled WGS sequence"/>
</dbReference>
<accession>A0ABW9SQP4</accession>
<dbReference type="EMBL" id="WNKW01000005">
    <property type="protein sequence ID" value="MTW34478.1"/>
    <property type="molecule type" value="Genomic_DNA"/>
</dbReference>
<proteinExistence type="predicted"/>
<feature type="compositionally biased region" description="Low complexity" evidence="1">
    <location>
        <begin position="56"/>
        <end position="73"/>
    </location>
</feature>
<evidence type="ECO:0000313" key="3">
    <source>
        <dbReference type="Proteomes" id="UP000735592"/>
    </source>
</evidence>
<evidence type="ECO:0000313" key="2">
    <source>
        <dbReference type="EMBL" id="MTW34478.1"/>
    </source>
</evidence>
<gene>
    <name evidence="2" type="ORF">GM655_16850</name>
</gene>
<dbReference type="RefSeq" id="WP_155435858.1">
    <property type="nucleotide sequence ID" value="NZ_JBHLXK010000006.1"/>
</dbReference>
<organism evidence="2 3">
    <name type="scientific">Pseudoduganella danionis</name>
    <dbReference type="NCBI Taxonomy" id="1890295"/>
    <lineage>
        <taxon>Bacteria</taxon>
        <taxon>Pseudomonadati</taxon>
        <taxon>Pseudomonadota</taxon>
        <taxon>Betaproteobacteria</taxon>
        <taxon>Burkholderiales</taxon>
        <taxon>Oxalobacteraceae</taxon>
        <taxon>Telluria group</taxon>
        <taxon>Pseudoduganella</taxon>
    </lineage>
</organism>
<comment type="caution">
    <text evidence="2">The sequence shown here is derived from an EMBL/GenBank/DDBJ whole genome shotgun (WGS) entry which is preliminary data.</text>
</comment>
<name>A0ABW9SQP4_9BURK</name>
<sequence>MTCLAEHCYDGPMLSITTNREGNRVHRLIDDTLFPTRPKKVLVRRDPMVAALFGAAPGASANDEAPALTTAGRARGRRPATSR</sequence>
<feature type="region of interest" description="Disordered" evidence="1">
    <location>
        <begin position="56"/>
        <end position="83"/>
    </location>
</feature>